<evidence type="ECO:0000313" key="2">
    <source>
        <dbReference type="EMBL" id="MDC8012221.1"/>
    </source>
</evidence>
<comment type="caution">
    <text evidence="2">The sequence shown here is derived from an EMBL/GenBank/DDBJ whole genome shotgun (WGS) entry which is preliminary data.</text>
</comment>
<dbReference type="RefSeq" id="WP_263543469.1">
    <property type="nucleotide sequence ID" value="NZ_JAOVZO020000003.1"/>
</dbReference>
<feature type="signal peptide" evidence="1">
    <location>
        <begin position="1"/>
        <end position="25"/>
    </location>
</feature>
<gene>
    <name evidence="2" type="ORF">OD750_006635</name>
</gene>
<dbReference type="EMBL" id="JAOVZO020000003">
    <property type="protein sequence ID" value="MDC8012221.1"/>
    <property type="molecule type" value="Genomic_DNA"/>
</dbReference>
<reference evidence="2" key="1">
    <citation type="submission" date="2023-02" db="EMBL/GenBank/DDBJ databases">
        <title>Tahibacter soli sp. nov. isolated from soil.</title>
        <authorList>
            <person name="Baek J.H."/>
            <person name="Lee J.K."/>
            <person name="Choi D.G."/>
            <person name="Jeon C.O."/>
        </authorList>
    </citation>
    <scope>NUCLEOTIDE SEQUENCE</scope>
    <source>
        <strain evidence="2">BL</strain>
    </source>
</reference>
<dbReference type="SUPFAM" id="SSF48695">
    <property type="entry name" value="Multiheme cytochromes"/>
    <property type="match status" value="1"/>
</dbReference>
<evidence type="ECO:0000313" key="3">
    <source>
        <dbReference type="Proteomes" id="UP001139971"/>
    </source>
</evidence>
<feature type="chain" id="PRO_5040774710" description="Cytochrome c-552/4 domain-containing protein" evidence="1">
    <location>
        <begin position="26"/>
        <end position="627"/>
    </location>
</feature>
<dbReference type="Proteomes" id="UP001139971">
    <property type="component" value="Unassembled WGS sequence"/>
</dbReference>
<protein>
    <recommendedName>
        <fullName evidence="4">Cytochrome c-552/4 domain-containing protein</fullName>
    </recommendedName>
</protein>
<evidence type="ECO:0008006" key="4">
    <source>
        <dbReference type="Google" id="ProtNLM"/>
    </source>
</evidence>
<keyword evidence="1" id="KW-0732">Signal</keyword>
<keyword evidence="3" id="KW-1185">Reference proteome</keyword>
<dbReference type="InterPro" id="IPR036280">
    <property type="entry name" value="Multihaem_cyt_sf"/>
</dbReference>
<accession>A0A9X4BH07</accession>
<dbReference type="AlphaFoldDB" id="A0A9X4BH07"/>
<dbReference type="Gene3D" id="1.10.1130.10">
    <property type="entry name" value="Flavocytochrome C3, Chain A"/>
    <property type="match status" value="1"/>
</dbReference>
<organism evidence="2 3">
    <name type="scientific">Tahibacter soli</name>
    <dbReference type="NCBI Taxonomy" id="2983605"/>
    <lineage>
        <taxon>Bacteria</taxon>
        <taxon>Pseudomonadati</taxon>
        <taxon>Pseudomonadota</taxon>
        <taxon>Gammaproteobacteria</taxon>
        <taxon>Lysobacterales</taxon>
        <taxon>Rhodanobacteraceae</taxon>
        <taxon>Tahibacter</taxon>
    </lineage>
</organism>
<sequence length="627" mass="67601">MVRAARFIVLCWLVSSFFVATPARADLPVWAAVAGTLDVTPHGTQPGLAHDLIGAQNCGFCHRGADPGDENIMPANTWRGSMMANATRDPVFWAALDVANNDGASIGVPNIGDYCLRCHTPKGWYGQRVKPGGSNTLNGANGCLLQGDYDDDDTGTNDYGGESCHFCHRLMNQGPQGQPAYLENANAWLDDGDCNGAGGPCRRGPYTYEDGSGPPHEWAYSQYHESSEICGLCHNVTTPDTSEGPLRTLRDAAGVDTGVPFPIERTFSEWKMSDFGDRDRIFRNGFGTRLEPSSQIASAQECQHCHMPNSDDPAARACVFDEPGARTGNLATHQFAGGNAWVPNILKGQYGQQLEREFEFNQTIAWARAMLAASAEVQATRTSYVAPTPTVAGSLGLAVKVINLSGHKLPTGYGEGRRMWLNVKVTGGNGATVFESGAYNPTTAVLTADPQAKVYEILQGIWDAGTSTCKHTDAGGAEQFHFVLNNCVAKDNRIPPLGFTGGTNLEVKPVGYTYPTVPGSTRLVNYDTTNYTATLPAGAQPPFTVIATLHYQTASREYIEFLRDEALDHGFPGENAMCSTAPYTRTPFTVGPQAKTRGQYLYDLWNDPAYGKSPPEVIDNASIIVTN</sequence>
<proteinExistence type="predicted"/>
<evidence type="ECO:0000256" key="1">
    <source>
        <dbReference type="SAM" id="SignalP"/>
    </source>
</evidence>
<name>A0A9X4BH07_9GAMM</name>